<dbReference type="KEGG" id="pson:JI735_33715"/>
<evidence type="ECO:0000313" key="1">
    <source>
        <dbReference type="EMBL" id="QQZ64610.1"/>
    </source>
</evidence>
<gene>
    <name evidence="1" type="ORF">JI735_33715</name>
</gene>
<name>A0A974PJ14_9BACL</name>
<proteinExistence type="predicted"/>
<dbReference type="Proteomes" id="UP000595841">
    <property type="component" value="Plasmid unnamed1"/>
</dbReference>
<dbReference type="EMBL" id="CP068596">
    <property type="protein sequence ID" value="QQZ64610.1"/>
    <property type="molecule type" value="Genomic_DNA"/>
</dbReference>
<keyword evidence="2" id="KW-1185">Reference proteome</keyword>
<dbReference type="RefSeq" id="WP_202677762.1">
    <property type="nucleotide sequence ID" value="NZ_CP068596.1"/>
</dbReference>
<geneLocation type="plasmid" evidence="1 2">
    <name>unnamed1</name>
</geneLocation>
<reference evidence="1 2" key="1">
    <citation type="submission" date="2021-01" db="EMBL/GenBank/DDBJ databases">
        <title>Whole genome sequence of Paenibacillus sonchi LMG 24727 for comparative genomics.</title>
        <authorList>
            <person name="Lee G."/>
            <person name="Kim M.-J."/>
            <person name="Lim K."/>
            <person name="Shin J.-H."/>
        </authorList>
    </citation>
    <scope>NUCLEOTIDE SEQUENCE [LARGE SCALE GENOMIC DNA]</scope>
    <source>
        <strain evidence="1 2">LMG 24727</strain>
        <plasmid evidence="1 2">unnamed1</plasmid>
    </source>
</reference>
<evidence type="ECO:0000313" key="2">
    <source>
        <dbReference type="Proteomes" id="UP000595841"/>
    </source>
</evidence>
<keyword evidence="1" id="KW-0614">Plasmid</keyword>
<sequence>MMPEQKVEQIDLFNYMNDQMSFQAETQSPTKSEQISRLKYFWNNQILRFHVIRKGVVHSLRTYSRTLHIKSCSLIVIRKLSEQAKRGAARIRYGIGVVYDYMKKDRDEFCKGLRCLSMPAEPPEAASDGSRISNLMGLAPWVNVYKVTRAYGGSEHGGWYYRKYTCEKSVQVWRWNAESTAAMYQRTYEKLAWGLICSEAEGLEIAVLIETKKAQLQGRKNHLIIRTLL</sequence>
<accession>A0A974PJ14</accession>
<organism evidence="1 2">
    <name type="scientific">Paenibacillus sonchi</name>
    <dbReference type="NCBI Taxonomy" id="373687"/>
    <lineage>
        <taxon>Bacteria</taxon>
        <taxon>Bacillati</taxon>
        <taxon>Bacillota</taxon>
        <taxon>Bacilli</taxon>
        <taxon>Bacillales</taxon>
        <taxon>Paenibacillaceae</taxon>
        <taxon>Paenibacillus</taxon>
        <taxon>Paenibacillus sonchi group</taxon>
    </lineage>
</organism>
<dbReference type="AlphaFoldDB" id="A0A974PJ14"/>
<protein>
    <submittedName>
        <fullName evidence="1">Uncharacterized protein</fullName>
    </submittedName>
</protein>